<evidence type="ECO:0000256" key="3">
    <source>
        <dbReference type="ARBA" id="ARBA00009743"/>
    </source>
</evidence>
<proteinExistence type="inferred from homology"/>
<feature type="domain" description="Alpha galactosidase C-terminal" evidence="9">
    <location>
        <begin position="338"/>
        <end position="405"/>
    </location>
</feature>
<dbReference type="InterPro" id="IPR017853">
    <property type="entry name" value="GH"/>
</dbReference>
<dbReference type="SUPFAM" id="SSF51445">
    <property type="entry name" value="(Trans)glycosidases"/>
    <property type="match status" value="1"/>
</dbReference>
<dbReference type="FunFam" id="3.20.20.70:FF:000197">
    <property type="entry name" value="Alpha-galactosidase"/>
    <property type="match status" value="1"/>
</dbReference>
<dbReference type="InterPro" id="IPR013785">
    <property type="entry name" value="Aldolase_TIM"/>
</dbReference>
<comment type="catalytic activity">
    <reaction evidence="1 8">
        <text>Hydrolysis of terminal, non-reducing alpha-D-galactose residues in alpha-D-galactosides, including galactose oligosaccharides, galactomannans and galactolipids.</text>
        <dbReference type="EC" id="3.2.1.22"/>
    </reaction>
</comment>
<organism evidence="10 11">
    <name type="scientific">Colletotrichum spaethianum</name>
    <dbReference type="NCBI Taxonomy" id="700344"/>
    <lineage>
        <taxon>Eukaryota</taxon>
        <taxon>Fungi</taxon>
        <taxon>Dikarya</taxon>
        <taxon>Ascomycota</taxon>
        <taxon>Pezizomycotina</taxon>
        <taxon>Sordariomycetes</taxon>
        <taxon>Hypocreomycetidae</taxon>
        <taxon>Glomerellales</taxon>
        <taxon>Glomerellaceae</taxon>
        <taxon>Colletotrichum</taxon>
        <taxon>Colletotrichum spaethianum species complex</taxon>
    </lineage>
</organism>
<keyword evidence="6 8" id="KW-0378">Hydrolase</keyword>
<evidence type="ECO:0000256" key="8">
    <source>
        <dbReference type="RuleBase" id="RU361168"/>
    </source>
</evidence>
<dbReference type="InterPro" id="IPR013780">
    <property type="entry name" value="Glyco_hydro_b"/>
</dbReference>
<dbReference type="AlphaFoldDB" id="A0AA37PHP1"/>
<dbReference type="PRINTS" id="PR00740">
    <property type="entry name" value="GLHYDRLASE27"/>
</dbReference>
<evidence type="ECO:0000256" key="2">
    <source>
        <dbReference type="ARBA" id="ARBA00003969"/>
    </source>
</evidence>
<dbReference type="EC" id="3.2.1.22" evidence="4 8"/>
<dbReference type="SUPFAM" id="SSF51011">
    <property type="entry name" value="Glycosyl hydrolase domain"/>
    <property type="match status" value="1"/>
</dbReference>
<evidence type="ECO:0000256" key="5">
    <source>
        <dbReference type="ARBA" id="ARBA00022729"/>
    </source>
</evidence>
<dbReference type="Gene3D" id="2.60.40.1180">
    <property type="entry name" value="Golgi alpha-mannosidase II"/>
    <property type="match status" value="1"/>
</dbReference>
<dbReference type="InterPro" id="IPR041233">
    <property type="entry name" value="Melibiase_C"/>
</dbReference>
<evidence type="ECO:0000313" key="10">
    <source>
        <dbReference type="EMBL" id="GKT52210.1"/>
    </source>
</evidence>
<evidence type="ECO:0000256" key="4">
    <source>
        <dbReference type="ARBA" id="ARBA00012755"/>
    </source>
</evidence>
<dbReference type="GeneID" id="73333193"/>
<protein>
    <recommendedName>
        <fullName evidence="4 8">Alpha-galactosidase</fullName>
        <ecNumber evidence="4 8">3.2.1.22</ecNumber>
    </recommendedName>
    <alternativeName>
        <fullName evidence="8">Melibiase</fullName>
    </alternativeName>
</protein>
<dbReference type="Gene3D" id="3.20.20.70">
    <property type="entry name" value="Aldolase class I"/>
    <property type="match status" value="1"/>
</dbReference>
<dbReference type="RefSeq" id="XP_049134560.1">
    <property type="nucleotide sequence ID" value="XM_049278603.1"/>
</dbReference>
<dbReference type="EMBL" id="BQXU01000063">
    <property type="protein sequence ID" value="GKT52210.1"/>
    <property type="molecule type" value="Genomic_DNA"/>
</dbReference>
<keyword evidence="8" id="KW-1015">Disulfide bond</keyword>
<comment type="caution">
    <text evidence="10">The sequence shown here is derived from an EMBL/GenBank/DDBJ whole genome shotgun (WGS) entry which is preliminary data.</text>
</comment>
<keyword evidence="7 8" id="KW-0326">Glycosidase</keyword>
<dbReference type="Pfam" id="PF17801">
    <property type="entry name" value="Melibiase_C"/>
    <property type="match status" value="1"/>
</dbReference>
<dbReference type="PANTHER" id="PTHR11452:SF75">
    <property type="entry name" value="ALPHA-GALACTOSIDASE MEL1"/>
    <property type="match status" value="1"/>
</dbReference>
<dbReference type="PROSITE" id="PS00512">
    <property type="entry name" value="ALPHA_GALACTOSIDASE"/>
    <property type="match status" value="1"/>
</dbReference>
<name>A0AA37PHP1_9PEZI</name>
<dbReference type="GO" id="GO:0004557">
    <property type="term" value="F:alpha-galactosidase activity"/>
    <property type="evidence" value="ECO:0007669"/>
    <property type="project" value="UniProtKB-EC"/>
</dbReference>
<keyword evidence="5" id="KW-0732">Signal</keyword>
<evidence type="ECO:0000256" key="1">
    <source>
        <dbReference type="ARBA" id="ARBA00001255"/>
    </source>
</evidence>
<dbReference type="InterPro" id="IPR002241">
    <property type="entry name" value="Glyco_hydro_27"/>
</dbReference>
<gene>
    <name evidence="10" type="ORF">ColSpa_12391</name>
</gene>
<dbReference type="GO" id="GO:0005975">
    <property type="term" value="P:carbohydrate metabolic process"/>
    <property type="evidence" value="ECO:0007669"/>
    <property type="project" value="InterPro"/>
</dbReference>
<dbReference type="CDD" id="cd14792">
    <property type="entry name" value="GH27"/>
    <property type="match status" value="1"/>
</dbReference>
<sequence>MAAAGPMSLESRQQSVGQKPALGWSGWNQGGCNAASASVALATAQSFVSRGLKDAGYTYVNIDDCWSLKQRDSSGNLVPDPSKWPNGIKAVSDQIHNMGLKFGLYGDNGLMTCAGYPGSQGYEQKDANLLASWGVDFWKYDNCYTPCNLAGPPQTCPNNQAPNSRPRYETMRNALKNTNRPILYSLCNWGYDKVWTWGAEVGQIWRMSTDNWGGWQDVVNIANWAAPIANYSKPYGFNDLDMMIIGNGKLTAAQERTHFAIWAIAKSPIILGTDISKLSSTQIALVMNKVLLLSTIGHVCLFLLGDLLAVNQDSLGLAATTFTPRGTTPPGSSNMPPYWAGTLSDGIVVALVASTGAATMSVNFADVPGLGSGTFTWKELLTGKQGTGTSVSAQLAQHDVAVFKVKKA</sequence>
<keyword evidence="11" id="KW-1185">Reference proteome</keyword>
<dbReference type="Pfam" id="PF16499">
    <property type="entry name" value="Melibiase_2"/>
    <property type="match status" value="1"/>
</dbReference>
<evidence type="ECO:0000256" key="6">
    <source>
        <dbReference type="ARBA" id="ARBA00022801"/>
    </source>
</evidence>
<evidence type="ECO:0000259" key="9">
    <source>
        <dbReference type="Pfam" id="PF17801"/>
    </source>
</evidence>
<dbReference type="PANTHER" id="PTHR11452">
    <property type="entry name" value="ALPHA-GALACTOSIDASE/ALPHA-N-ACETYLGALACTOSAMINIDASE"/>
    <property type="match status" value="1"/>
</dbReference>
<reference evidence="10 11" key="1">
    <citation type="submission" date="2022-03" db="EMBL/GenBank/DDBJ databases">
        <title>Genome data of Colletotrichum spp.</title>
        <authorList>
            <person name="Utami Y.D."/>
            <person name="Hiruma K."/>
        </authorList>
    </citation>
    <scope>NUCLEOTIDE SEQUENCE [LARGE SCALE GENOMIC DNA]</scope>
    <source>
        <strain evidence="10 11">MAFF 239500</strain>
    </source>
</reference>
<comment type="similarity">
    <text evidence="3 8">Belongs to the glycosyl hydrolase 27 family.</text>
</comment>
<accession>A0AA37PHP1</accession>
<dbReference type="InterPro" id="IPR000111">
    <property type="entry name" value="Glyco_hydro_27/36_CS"/>
</dbReference>
<comment type="function">
    <text evidence="2">Hydrolyzes a variety of simple alpha-D-galactoside as well as more complex molecules such as oligosaccharides and polysaccharides.</text>
</comment>
<evidence type="ECO:0000313" key="11">
    <source>
        <dbReference type="Proteomes" id="UP001055115"/>
    </source>
</evidence>
<evidence type="ECO:0000256" key="7">
    <source>
        <dbReference type="ARBA" id="ARBA00023295"/>
    </source>
</evidence>
<dbReference type="Proteomes" id="UP001055115">
    <property type="component" value="Unassembled WGS sequence"/>
</dbReference>